<sequence length="623" mass="67514">MTREMSEGQPSTSSRDDRSVLKRCEDVRERLDSALASAKALAGVPLERDAMTRSARACRFRVNRLRERLERGFEGGKKCVGAVVLEADDSMVKILDADAAVTEAPDVTDDDVGEVESREQETASYERTISFWRELEEDDSPSTALLLQLVRLALNGVPEGGAVSARELARRSRPTDIDEDAELSVSALYRSADDLITRASCANFGSGFLAGLGGLLSLPVTIPGQLAVTTFTSLRLAFAIAILAGRGPLDPATAARAIQAALGVDVTGDDDDDALSVKTASAKEGMMHAAIRGSGTALQGASWRLMRVAATKLAQRGVQRGASMAVTRAVPIIGGVIGGTVDGVLTRTVGARAVELFFPPRPSGVKPNGALGEHAEQAVANLKIAAESAASSLNGAFDSLSASFKKSFGSRRDNASSAGDTPTSVGYQSSELQDDSWERFERELELESMREILEDGYQSKRRDVVTPPASSPTKSDPAKDAERAAKRAEKDILWAEHEAEWKVFSEDHSDSTGPRKRLVRYRDVPWPPSTSRVLLGSAGRDATPVDVRDAYRRLILRWHPDRFARYALDSRDSTNTPRSKLLVSALQTPPTSLLARRCPRTRLPRTDNHPKNHSRSFDRSPRH</sequence>
<dbReference type="CDD" id="cd06257">
    <property type="entry name" value="DnaJ"/>
    <property type="match status" value="1"/>
</dbReference>
<feature type="compositionally biased region" description="Basic and acidic residues" evidence="1">
    <location>
        <begin position="455"/>
        <end position="464"/>
    </location>
</feature>
<dbReference type="EMBL" id="KZ155793">
    <property type="protein sequence ID" value="OUS45011.1"/>
    <property type="molecule type" value="Genomic_DNA"/>
</dbReference>
<evidence type="ECO:0000256" key="1">
    <source>
        <dbReference type="SAM" id="MobiDB-lite"/>
    </source>
</evidence>
<feature type="compositionally biased region" description="Polar residues" evidence="1">
    <location>
        <begin position="415"/>
        <end position="431"/>
    </location>
</feature>
<feature type="region of interest" description="Disordered" evidence="1">
    <location>
        <begin position="1"/>
        <end position="21"/>
    </location>
</feature>
<feature type="region of interest" description="Disordered" evidence="1">
    <location>
        <begin position="409"/>
        <end position="436"/>
    </location>
</feature>
<organism evidence="2">
    <name type="scientific">Ostreococcus tauri</name>
    <name type="common">Marine green alga</name>
    <dbReference type="NCBI Taxonomy" id="70448"/>
    <lineage>
        <taxon>Eukaryota</taxon>
        <taxon>Viridiplantae</taxon>
        <taxon>Chlorophyta</taxon>
        <taxon>Mamiellophyceae</taxon>
        <taxon>Mamiellales</taxon>
        <taxon>Bathycoccaceae</taxon>
        <taxon>Ostreococcus</taxon>
    </lineage>
</organism>
<feature type="compositionally biased region" description="Basic and acidic residues" evidence="1">
    <location>
        <begin position="476"/>
        <end position="487"/>
    </location>
</feature>
<dbReference type="InterPro" id="IPR001623">
    <property type="entry name" value="DnaJ_domain"/>
</dbReference>
<protein>
    <recommendedName>
        <fullName evidence="3">DnaJ domain</fullName>
    </recommendedName>
</protein>
<dbReference type="SUPFAM" id="SSF46565">
    <property type="entry name" value="Chaperone J-domain"/>
    <property type="match status" value="1"/>
</dbReference>
<evidence type="ECO:0008006" key="3">
    <source>
        <dbReference type="Google" id="ProtNLM"/>
    </source>
</evidence>
<dbReference type="AlphaFoldDB" id="A0A1Y5I6E2"/>
<name>A0A1Y5I6E2_OSTTA</name>
<evidence type="ECO:0000313" key="2">
    <source>
        <dbReference type="EMBL" id="OUS45011.1"/>
    </source>
</evidence>
<proteinExistence type="predicted"/>
<accession>A0A1Y5I6E2</accession>
<reference evidence="2" key="1">
    <citation type="submission" date="2017-04" db="EMBL/GenBank/DDBJ databases">
        <title>Population genomics of picophytoplankton unveils novel chromosome hypervariability.</title>
        <authorList>
            <consortium name="DOE Joint Genome Institute"/>
            <person name="Blanc-Mathieu R."/>
            <person name="Krasovec M."/>
            <person name="Hebrard M."/>
            <person name="Yau S."/>
            <person name="Desgranges E."/>
            <person name="Martin J."/>
            <person name="Schackwitz W."/>
            <person name="Kuo A."/>
            <person name="Salin G."/>
            <person name="Donnadieu C."/>
            <person name="Desdevises Y."/>
            <person name="Sanchez-Ferandin S."/>
            <person name="Moreau H."/>
            <person name="Rivals E."/>
            <person name="Grigoriev I.V."/>
            <person name="Grimsley N."/>
            <person name="Eyre-Walker A."/>
            <person name="Piganeau G."/>
        </authorList>
    </citation>
    <scope>NUCLEOTIDE SEQUENCE [LARGE SCALE GENOMIC DNA]</scope>
    <source>
        <strain evidence="2">RCC 1115</strain>
    </source>
</reference>
<feature type="region of interest" description="Disordered" evidence="1">
    <location>
        <begin position="586"/>
        <end position="623"/>
    </location>
</feature>
<gene>
    <name evidence="2" type="ORF">BE221DRAFT_170623</name>
</gene>
<dbReference type="Gene3D" id="1.10.287.110">
    <property type="entry name" value="DnaJ domain"/>
    <property type="match status" value="1"/>
</dbReference>
<feature type="compositionally biased region" description="Basic and acidic residues" evidence="1">
    <location>
        <begin position="604"/>
        <end position="623"/>
    </location>
</feature>
<feature type="region of interest" description="Disordered" evidence="1">
    <location>
        <begin position="455"/>
        <end position="487"/>
    </location>
</feature>
<dbReference type="InterPro" id="IPR036869">
    <property type="entry name" value="J_dom_sf"/>
</dbReference>
<dbReference type="Proteomes" id="UP000195557">
    <property type="component" value="Unassembled WGS sequence"/>
</dbReference>